<evidence type="ECO:0000256" key="1">
    <source>
        <dbReference type="SAM" id="MobiDB-lite"/>
    </source>
</evidence>
<comment type="caution">
    <text evidence="2">The sequence shown here is derived from an EMBL/GenBank/DDBJ whole genome shotgun (WGS) entry which is preliminary data.</text>
</comment>
<accession>A0AAD7NF72</accession>
<evidence type="ECO:0000313" key="3">
    <source>
        <dbReference type="Proteomes" id="UP001215280"/>
    </source>
</evidence>
<keyword evidence="3" id="KW-1185">Reference proteome</keyword>
<feature type="compositionally biased region" description="Polar residues" evidence="1">
    <location>
        <begin position="1"/>
        <end position="15"/>
    </location>
</feature>
<sequence>MANNPGTSGHTSQFIGSGRGSGRAPIFEDDGSIVLSREARDVLDKWDADRRARNSIRAERRLEDNGEDVSEDEEDKLAPFILGGIAPTGENPHPEGANIVPPNHSSAPATSVVPGKLLFEDGVAEKNTFRAHDKSIPASIYSLAKNGICPPLSLFLPASLERIRSSNVKTLKHGTGESTKVTVIDVSEFPDEQMLDQSTFLTCYNTFLTFLEDIVDFDRKIRAQFFTSPYIITANCSTEGANQKFPFWHIFKEFPISQSVLHRFA</sequence>
<evidence type="ECO:0000313" key="2">
    <source>
        <dbReference type="EMBL" id="KAJ7758188.1"/>
    </source>
</evidence>
<dbReference type="Proteomes" id="UP001215280">
    <property type="component" value="Unassembled WGS sequence"/>
</dbReference>
<gene>
    <name evidence="2" type="ORF">DFH07DRAFT_1025059</name>
</gene>
<feature type="region of interest" description="Disordered" evidence="1">
    <location>
        <begin position="88"/>
        <end position="108"/>
    </location>
</feature>
<feature type="region of interest" description="Disordered" evidence="1">
    <location>
        <begin position="1"/>
        <end position="31"/>
    </location>
</feature>
<protein>
    <submittedName>
        <fullName evidence="2">Uncharacterized protein</fullName>
    </submittedName>
</protein>
<dbReference type="AlphaFoldDB" id="A0AAD7NF72"/>
<organism evidence="2 3">
    <name type="scientific">Mycena maculata</name>
    <dbReference type="NCBI Taxonomy" id="230809"/>
    <lineage>
        <taxon>Eukaryota</taxon>
        <taxon>Fungi</taxon>
        <taxon>Dikarya</taxon>
        <taxon>Basidiomycota</taxon>
        <taxon>Agaricomycotina</taxon>
        <taxon>Agaricomycetes</taxon>
        <taxon>Agaricomycetidae</taxon>
        <taxon>Agaricales</taxon>
        <taxon>Marasmiineae</taxon>
        <taxon>Mycenaceae</taxon>
        <taxon>Mycena</taxon>
    </lineage>
</organism>
<proteinExistence type="predicted"/>
<dbReference type="EMBL" id="JARJLG010000056">
    <property type="protein sequence ID" value="KAJ7758188.1"/>
    <property type="molecule type" value="Genomic_DNA"/>
</dbReference>
<reference evidence="2" key="1">
    <citation type="submission" date="2023-03" db="EMBL/GenBank/DDBJ databases">
        <title>Massive genome expansion in bonnet fungi (Mycena s.s.) driven by repeated elements and novel gene families across ecological guilds.</title>
        <authorList>
            <consortium name="Lawrence Berkeley National Laboratory"/>
            <person name="Harder C.B."/>
            <person name="Miyauchi S."/>
            <person name="Viragh M."/>
            <person name="Kuo A."/>
            <person name="Thoen E."/>
            <person name="Andreopoulos B."/>
            <person name="Lu D."/>
            <person name="Skrede I."/>
            <person name="Drula E."/>
            <person name="Henrissat B."/>
            <person name="Morin E."/>
            <person name="Kohler A."/>
            <person name="Barry K."/>
            <person name="LaButti K."/>
            <person name="Morin E."/>
            <person name="Salamov A."/>
            <person name="Lipzen A."/>
            <person name="Mereny Z."/>
            <person name="Hegedus B."/>
            <person name="Baldrian P."/>
            <person name="Stursova M."/>
            <person name="Weitz H."/>
            <person name="Taylor A."/>
            <person name="Grigoriev I.V."/>
            <person name="Nagy L.G."/>
            <person name="Martin F."/>
            <person name="Kauserud H."/>
        </authorList>
    </citation>
    <scope>NUCLEOTIDE SEQUENCE</scope>
    <source>
        <strain evidence="2">CBHHK188m</strain>
    </source>
</reference>
<name>A0AAD7NF72_9AGAR</name>